<accession>A0A0A9FQN5</accession>
<dbReference type="AlphaFoldDB" id="A0A0A9FQN5"/>
<organism evidence="1">
    <name type="scientific">Arundo donax</name>
    <name type="common">Giant reed</name>
    <name type="synonym">Donax arundinaceus</name>
    <dbReference type="NCBI Taxonomy" id="35708"/>
    <lineage>
        <taxon>Eukaryota</taxon>
        <taxon>Viridiplantae</taxon>
        <taxon>Streptophyta</taxon>
        <taxon>Embryophyta</taxon>
        <taxon>Tracheophyta</taxon>
        <taxon>Spermatophyta</taxon>
        <taxon>Magnoliopsida</taxon>
        <taxon>Liliopsida</taxon>
        <taxon>Poales</taxon>
        <taxon>Poaceae</taxon>
        <taxon>PACMAD clade</taxon>
        <taxon>Arundinoideae</taxon>
        <taxon>Arundineae</taxon>
        <taxon>Arundo</taxon>
    </lineage>
</organism>
<sequence length="106" mass="11673">MGVLFDSISGSISPYLDHDLVCYKLKRFKSKLQHSDGPRDRRLRDLCAKAWGVVPPSEDNSAGREADETDADERRAIHDAAAMLPVVTEVLGEYSKPSGGSNLTKR</sequence>
<proteinExistence type="predicted"/>
<dbReference type="EMBL" id="GBRH01182756">
    <property type="protein sequence ID" value="JAE15140.1"/>
    <property type="molecule type" value="Transcribed_RNA"/>
</dbReference>
<reference evidence="1" key="1">
    <citation type="submission" date="2014-09" db="EMBL/GenBank/DDBJ databases">
        <authorList>
            <person name="Magalhaes I.L.F."/>
            <person name="Oliveira U."/>
            <person name="Santos F.R."/>
            <person name="Vidigal T.H.D.A."/>
            <person name="Brescovit A.D."/>
            <person name="Santos A.J."/>
        </authorList>
    </citation>
    <scope>NUCLEOTIDE SEQUENCE</scope>
    <source>
        <tissue evidence="1">Shoot tissue taken approximately 20 cm above the soil surface</tissue>
    </source>
</reference>
<protein>
    <submittedName>
        <fullName evidence="1">Uncharacterized protein</fullName>
    </submittedName>
</protein>
<name>A0A0A9FQN5_ARUDO</name>
<evidence type="ECO:0000313" key="1">
    <source>
        <dbReference type="EMBL" id="JAE15140.1"/>
    </source>
</evidence>
<reference evidence="1" key="2">
    <citation type="journal article" date="2015" name="Data Brief">
        <title>Shoot transcriptome of the giant reed, Arundo donax.</title>
        <authorList>
            <person name="Barrero R.A."/>
            <person name="Guerrero F.D."/>
            <person name="Moolhuijzen P."/>
            <person name="Goolsby J.A."/>
            <person name="Tidwell J."/>
            <person name="Bellgard S.E."/>
            <person name="Bellgard M.I."/>
        </authorList>
    </citation>
    <scope>NUCLEOTIDE SEQUENCE</scope>
    <source>
        <tissue evidence="1">Shoot tissue taken approximately 20 cm above the soil surface</tissue>
    </source>
</reference>